<dbReference type="RefSeq" id="WP_132120718.1">
    <property type="nucleotide sequence ID" value="NZ_SMJU01000013.1"/>
</dbReference>
<keyword evidence="2" id="KW-1185">Reference proteome</keyword>
<dbReference type="Proteomes" id="UP000295706">
    <property type="component" value="Unassembled WGS sequence"/>
</dbReference>
<dbReference type="EMBL" id="SMJU01000013">
    <property type="protein sequence ID" value="TDB61873.1"/>
    <property type="molecule type" value="Genomic_DNA"/>
</dbReference>
<name>A0A4R4K3R0_9BACT</name>
<accession>A0A4R4K3R0</accession>
<sequence length="71" mass="7967">MAQMVKLEGTDLIFNLDHVITIQKATANASKKASLLFTLIEKKEVLWEFGSEDARDDAFDSFLTVKESAVF</sequence>
<evidence type="ECO:0000313" key="1">
    <source>
        <dbReference type="EMBL" id="TDB61873.1"/>
    </source>
</evidence>
<evidence type="ECO:0000313" key="2">
    <source>
        <dbReference type="Proteomes" id="UP000295706"/>
    </source>
</evidence>
<protein>
    <submittedName>
        <fullName evidence="1">Uncharacterized protein</fullName>
    </submittedName>
</protein>
<reference evidence="1 2" key="1">
    <citation type="submission" date="2019-02" db="EMBL/GenBank/DDBJ databases">
        <title>Arundinibacter roseus gen. nov., sp. nov., a new member of the family Cytophagaceae.</title>
        <authorList>
            <person name="Szuroczki S."/>
            <person name="Khayer B."/>
            <person name="Sproer C."/>
            <person name="Toumi M."/>
            <person name="Szabo A."/>
            <person name="Felfoldi T."/>
            <person name="Schumann P."/>
            <person name="Toth E."/>
        </authorList>
    </citation>
    <scope>NUCLEOTIDE SEQUENCE [LARGE SCALE GENOMIC DNA]</scope>
    <source>
        <strain evidence="1 2">DMA-k-7a</strain>
    </source>
</reference>
<comment type="caution">
    <text evidence="1">The sequence shown here is derived from an EMBL/GenBank/DDBJ whole genome shotgun (WGS) entry which is preliminary data.</text>
</comment>
<proteinExistence type="predicted"/>
<dbReference type="AlphaFoldDB" id="A0A4R4K3R0"/>
<gene>
    <name evidence="1" type="ORF">EZE20_19225</name>
</gene>
<organism evidence="1 2">
    <name type="scientific">Arundinibacter roseus</name>
    <dbReference type="NCBI Taxonomy" id="2070510"/>
    <lineage>
        <taxon>Bacteria</taxon>
        <taxon>Pseudomonadati</taxon>
        <taxon>Bacteroidota</taxon>
        <taxon>Cytophagia</taxon>
        <taxon>Cytophagales</taxon>
        <taxon>Spirosomataceae</taxon>
        <taxon>Arundinibacter</taxon>
    </lineage>
</organism>